<keyword evidence="5 6" id="KW-0472">Membrane</keyword>
<keyword evidence="2" id="KW-1003">Cell membrane</keyword>
<feature type="transmembrane region" description="Helical" evidence="6">
    <location>
        <begin position="40"/>
        <end position="57"/>
    </location>
</feature>
<feature type="transmembrane region" description="Helical" evidence="6">
    <location>
        <begin position="7"/>
        <end position="28"/>
    </location>
</feature>
<dbReference type="EMBL" id="JYIJ01000016">
    <property type="protein sequence ID" value="KWX04055.1"/>
    <property type="molecule type" value="Genomic_DNA"/>
</dbReference>
<dbReference type="InterPro" id="IPR023845">
    <property type="entry name" value="DUF3817_TM"/>
</dbReference>
<keyword evidence="4 6" id="KW-1133">Transmembrane helix</keyword>
<evidence type="ECO:0000256" key="3">
    <source>
        <dbReference type="ARBA" id="ARBA00022692"/>
    </source>
</evidence>
<dbReference type="Pfam" id="PF12823">
    <property type="entry name" value="DUF3817"/>
    <property type="match status" value="1"/>
</dbReference>
<evidence type="ECO:0000313" key="9">
    <source>
        <dbReference type="EMBL" id="KWX07987.1"/>
    </source>
</evidence>
<comment type="caution">
    <text evidence="8">The sequence shown here is derived from an EMBL/GenBank/DDBJ whole genome shotgun (WGS) entry which is preliminary data.</text>
</comment>
<reference evidence="10" key="2">
    <citation type="submission" date="2015-02" db="EMBL/GenBank/DDBJ databases">
        <title>Physiological reanalysis, assessment of diazotrophy, and genome sequences of multiple isolates of Streptomyces thermoautotrophicus.</title>
        <authorList>
            <person name="MacKellar D.C."/>
            <person name="Lieber L."/>
            <person name="Norman J."/>
            <person name="Bolger A."/>
            <person name="Tobin C."/>
            <person name="Murray J.W."/>
            <person name="Friesen M."/>
            <person name="Prell J."/>
        </authorList>
    </citation>
    <scope>NUCLEOTIDE SEQUENCE [LARGE SCALE GENOMIC DNA]</scope>
    <source>
        <strain evidence="10">UBT1</strain>
    </source>
</reference>
<evidence type="ECO:0000313" key="8">
    <source>
        <dbReference type="EMBL" id="KWX04055.1"/>
    </source>
</evidence>
<dbReference type="GO" id="GO:0005886">
    <property type="term" value="C:plasma membrane"/>
    <property type="evidence" value="ECO:0007669"/>
    <property type="project" value="UniProtKB-SubCell"/>
</dbReference>
<evidence type="ECO:0000256" key="2">
    <source>
        <dbReference type="ARBA" id="ARBA00022475"/>
    </source>
</evidence>
<evidence type="ECO:0000256" key="4">
    <source>
        <dbReference type="ARBA" id="ARBA00022989"/>
    </source>
</evidence>
<dbReference type="Proteomes" id="UP000070598">
    <property type="component" value="Unassembled WGS sequence"/>
</dbReference>
<keyword evidence="3 6" id="KW-0812">Transmembrane</keyword>
<gene>
    <name evidence="8" type="ORF">TH66_08935</name>
    <name evidence="9" type="ORF">TR74_16870</name>
</gene>
<dbReference type="AlphaFoldDB" id="A0A132N1M9"/>
<evidence type="ECO:0000256" key="5">
    <source>
        <dbReference type="ARBA" id="ARBA00023136"/>
    </source>
</evidence>
<dbReference type="PANTHER" id="PTHR40077:SF2">
    <property type="entry name" value="MEMBRANE PROTEIN"/>
    <property type="match status" value="1"/>
</dbReference>
<dbReference type="PATRIC" id="fig|1469144.8.peg.3442"/>
<dbReference type="EMBL" id="JYIK01001020">
    <property type="protein sequence ID" value="KWX07987.1"/>
    <property type="molecule type" value="Genomic_DNA"/>
</dbReference>
<evidence type="ECO:0000313" key="10">
    <source>
        <dbReference type="Proteomes" id="UP000070598"/>
    </source>
</evidence>
<comment type="subcellular location">
    <subcellularLocation>
        <location evidence="1">Cell membrane</location>
        <topology evidence="1">Multi-pass membrane protein</topology>
    </subcellularLocation>
</comment>
<dbReference type="NCBIfam" id="TIGR03954">
    <property type="entry name" value="integ_memb_HG"/>
    <property type="match status" value="1"/>
</dbReference>
<evidence type="ECO:0000313" key="11">
    <source>
        <dbReference type="Proteomes" id="UP000070659"/>
    </source>
</evidence>
<dbReference type="PANTHER" id="PTHR40077">
    <property type="entry name" value="MEMBRANE PROTEIN-RELATED"/>
    <property type="match status" value="1"/>
</dbReference>
<organism evidence="8 11">
    <name type="scientific">Carbonactinospora thermoautotrophica</name>
    <dbReference type="NCBI Taxonomy" id="1469144"/>
    <lineage>
        <taxon>Bacteria</taxon>
        <taxon>Bacillati</taxon>
        <taxon>Actinomycetota</taxon>
        <taxon>Actinomycetes</taxon>
        <taxon>Kitasatosporales</taxon>
        <taxon>Carbonactinosporaceae</taxon>
        <taxon>Carbonactinospora</taxon>
    </lineage>
</organism>
<dbReference type="Proteomes" id="UP000070659">
    <property type="component" value="Unassembled WGS sequence"/>
</dbReference>
<evidence type="ECO:0000256" key="1">
    <source>
        <dbReference type="ARBA" id="ARBA00004651"/>
    </source>
</evidence>
<protein>
    <recommendedName>
        <fullName evidence="7">DUF3817 domain-containing protein</fullName>
    </recommendedName>
</protein>
<evidence type="ECO:0000259" key="7">
    <source>
        <dbReference type="Pfam" id="PF12823"/>
    </source>
</evidence>
<feature type="domain" description="DUF3817" evidence="7">
    <location>
        <begin position="6"/>
        <end position="90"/>
    </location>
</feature>
<accession>A0A132N1M9</accession>
<feature type="transmembrane region" description="Helical" evidence="6">
    <location>
        <begin position="69"/>
        <end position="86"/>
    </location>
</feature>
<sequence length="100" mass="10894">MNNPVTRLRVVSVAEAVSFLVLLAASVVKRTLGNEWGVHVMGPIHGVLFIAYLLFALDVRAKLNWDLRRTLLVMGAAVLPVAPFFVERGLRAEERAAAAA</sequence>
<reference evidence="8 11" key="1">
    <citation type="submission" date="2015-02" db="EMBL/GenBank/DDBJ databases">
        <title>Physiological reanalysis, assessment of diazotrophy, and genome sequences of multiple isolates of Streptomyces thermoautotrophicus.</title>
        <authorList>
            <person name="MacKellar D.C."/>
            <person name="Lieber L."/>
            <person name="Norman J."/>
            <person name="Bolger A."/>
            <person name="Tobin C."/>
            <person name="Murray J.W."/>
            <person name="Prell J."/>
        </authorList>
    </citation>
    <scope>NUCLEOTIDE SEQUENCE [LARGE SCALE GENOMIC DNA]</scope>
    <source>
        <strain evidence="8 11">UBT1</strain>
    </source>
</reference>
<name>A0A132N1M9_9ACTN</name>
<proteinExistence type="predicted"/>
<dbReference type="RefSeq" id="WP_066885133.1">
    <property type="nucleotide sequence ID" value="NZ_CP171739.1"/>
</dbReference>
<evidence type="ECO:0000256" key="6">
    <source>
        <dbReference type="SAM" id="Phobius"/>
    </source>
</evidence>